<evidence type="ECO:0000259" key="4">
    <source>
        <dbReference type="SMART" id="SM00479"/>
    </source>
</evidence>
<reference evidence="5" key="1">
    <citation type="submission" date="2021-01" db="EMBL/GenBank/DDBJ databases">
        <title>Whole genome shotgun sequence of Actinoplanes nipponensis NBRC 14063.</title>
        <authorList>
            <person name="Komaki H."/>
            <person name="Tamura T."/>
        </authorList>
    </citation>
    <scope>NUCLEOTIDE SEQUENCE</scope>
    <source>
        <strain evidence="5">NBRC 14063</strain>
    </source>
</reference>
<accession>A0A919MJ79</accession>
<feature type="domain" description="Exonuclease" evidence="4">
    <location>
        <begin position="17"/>
        <end position="191"/>
    </location>
</feature>
<dbReference type="PANTHER" id="PTHR30231:SF4">
    <property type="entry name" value="PROTEIN NEN2"/>
    <property type="match status" value="1"/>
</dbReference>
<dbReference type="GO" id="GO:0008408">
    <property type="term" value="F:3'-5' exonuclease activity"/>
    <property type="evidence" value="ECO:0007669"/>
    <property type="project" value="TreeGrafter"/>
</dbReference>
<keyword evidence="1" id="KW-0540">Nuclease</keyword>
<dbReference type="GO" id="GO:0003676">
    <property type="term" value="F:nucleic acid binding"/>
    <property type="evidence" value="ECO:0007669"/>
    <property type="project" value="InterPro"/>
</dbReference>
<dbReference type="PANTHER" id="PTHR30231">
    <property type="entry name" value="DNA POLYMERASE III SUBUNIT EPSILON"/>
    <property type="match status" value="1"/>
</dbReference>
<dbReference type="EMBL" id="BOMQ01000060">
    <property type="protein sequence ID" value="GIE51529.1"/>
    <property type="molecule type" value="Genomic_DNA"/>
</dbReference>
<evidence type="ECO:0000256" key="3">
    <source>
        <dbReference type="ARBA" id="ARBA00022839"/>
    </source>
</evidence>
<organism evidence="5 6">
    <name type="scientific">Actinoplanes nipponensis</name>
    <dbReference type="NCBI Taxonomy" id="135950"/>
    <lineage>
        <taxon>Bacteria</taxon>
        <taxon>Bacillati</taxon>
        <taxon>Actinomycetota</taxon>
        <taxon>Actinomycetes</taxon>
        <taxon>Micromonosporales</taxon>
        <taxon>Micromonosporaceae</taxon>
        <taxon>Actinoplanes</taxon>
    </lineage>
</organism>
<proteinExistence type="predicted"/>
<name>A0A919MJ79_9ACTN</name>
<evidence type="ECO:0000313" key="6">
    <source>
        <dbReference type="Proteomes" id="UP000647172"/>
    </source>
</evidence>
<keyword evidence="3" id="KW-0269">Exonuclease</keyword>
<evidence type="ECO:0000256" key="1">
    <source>
        <dbReference type="ARBA" id="ARBA00022722"/>
    </source>
</evidence>
<comment type="caution">
    <text evidence="5">The sequence shown here is derived from an EMBL/GenBank/DDBJ whole genome shotgun (WGS) entry which is preliminary data.</text>
</comment>
<dbReference type="InterPro" id="IPR036397">
    <property type="entry name" value="RNaseH_sf"/>
</dbReference>
<dbReference type="CDD" id="cd06127">
    <property type="entry name" value="DEDDh"/>
    <property type="match status" value="1"/>
</dbReference>
<evidence type="ECO:0000313" key="5">
    <source>
        <dbReference type="EMBL" id="GIE51529.1"/>
    </source>
</evidence>
<evidence type="ECO:0000256" key="2">
    <source>
        <dbReference type="ARBA" id="ARBA00022801"/>
    </source>
</evidence>
<dbReference type="InterPro" id="IPR012337">
    <property type="entry name" value="RNaseH-like_sf"/>
</dbReference>
<keyword evidence="6" id="KW-1185">Reference proteome</keyword>
<keyword evidence="2" id="KW-0378">Hydrolase</keyword>
<dbReference type="RefSeq" id="WP_203772157.1">
    <property type="nucleotide sequence ID" value="NZ_BAAAYJ010000099.1"/>
</dbReference>
<gene>
    <name evidence="5" type="ORF">Ani05nite_50630</name>
</gene>
<protein>
    <recommendedName>
        <fullName evidence="4">Exonuclease domain-containing protein</fullName>
    </recommendedName>
</protein>
<dbReference type="Proteomes" id="UP000647172">
    <property type="component" value="Unassembled WGS sequence"/>
</dbReference>
<sequence length="220" mass="23628">MTRLDRYQRDPAFATTGFVVLDFEGTTPAGHPPEPIEVGAVVLRPHADRLECAGRYEALMQPPVHAPLTAADTRQTGITAAMLAARPTANAVLAGLDALLTKPPYVTVAHHAPTEASILRRYAYACPTLAAAPMLDTLKLAKACLPRLPSYNLDAVLAHYRITIPANRHRALTDAELTARLLIHLLADGAIRHGWSQLSQLRSLAGSPPPAANTTQAELF</sequence>
<dbReference type="SMART" id="SM00479">
    <property type="entry name" value="EXOIII"/>
    <property type="match status" value="1"/>
</dbReference>
<dbReference type="InterPro" id="IPR013520">
    <property type="entry name" value="Ribonucl_H"/>
</dbReference>
<dbReference type="Gene3D" id="3.30.420.10">
    <property type="entry name" value="Ribonuclease H-like superfamily/Ribonuclease H"/>
    <property type="match status" value="1"/>
</dbReference>
<dbReference type="SUPFAM" id="SSF53098">
    <property type="entry name" value="Ribonuclease H-like"/>
    <property type="match status" value="1"/>
</dbReference>
<dbReference type="Pfam" id="PF00929">
    <property type="entry name" value="RNase_T"/>
    <property type="match status" value="1"/>
</dbReference>
<dbReference type="AlphaFoldDB" id="A0A919MJ79"/>